<feature type="region of interest" description="Disordered" evidence="1">
    <location>
        <begin position="212"/>
        <end position="233"/>
    </location>
</feature>
<keyword evidence="3" id="KW-0732">Signal</keyword>
<feature type="compositionally biased region" description="Basic and acidic residues" evidence="1">
    <location>
        <begin position="214"/>
        <end position="233"/>
    </location>
</feature>
<keyword evidence="2" id="KW-0472">Membrane</keyword>
<keyword evidence="2" id="KW-0812">Transmembrane</keyword>
<gene>
    <name evidence="4" type="ORF">MATL_G00050460</name>
</gene>
<organism evidence="4 5">
    <name type="scientific">Megalops atlanticus</name>
    <name type="common">Tarpon</name>
    <name type="synonym">Clupea gigantea</name>
    <dbReference type="NCBI Taxonomy" id="7932"/>
    <lineage>
        <taxon>Eukaryota</taxon>
        <taxon>Metazoa</taxon>
        <taxon>Chordata</taxon>
        <taxon>Craniata</taxon>
        <taxon>Vertebrata</taxon>
        <taxon>Euteleostomi</taxon>
        <taxon>Actinopterygii</taxon>
        <taxon>Neopterygii</taxon>
        <taxon>Teleostei</taxon>
        <taxon>Elopiformes</taxon>
        <taxon>Megalopidae</taxon>
        <taxon>Megalops</taxon>
    </lineage>
</organism>
<feature type="chain" id="PRO_5039456949" evidence="3">
    <location>
        <begin position="20"/>
        <end position="233"/>
    </location>
</feature>
<evidence type="ECO:0000256" key="2">
    <source>
        <dbReference type="SAM" id="Phobius"/>
    </source>
</evidence>
<evidence type="ECO:0000313" key="4">
    <source>
        <dbReference type="EMBL" id="KAG7484529.1"/>
    </source>
</evidence>
<accession>A0A9D3QBA6</accession>
<evidence type="ECO:0000256" key="1">
    <source>
        <dbReference type="SAM" id="MobiDB-lite"/>
    </source>
</evidence>
<feature type="transmembrane region" description="Helical" evidence="2">
    <location>
        <begin position="145"/>
        <end position="165"/>
    </location>
</feature>
<evidence type="ECO:0000313" key="5">
    <source>
        <dbReference type="Proteomes" id="UP001046870"/>
    </source>
</evidence>
<name>A0A9D3QBA6_MEGAT</name>
<dbReference type="Proteomes" id="UP001046870">
    <property type="component" value="Chromosome 3"/>
</dbReference>
<evidence type="ECO:0000256" key="3">
    <source>
        <dbReference type="SAM" id="SignalP"/>
    </source>
</evidence>
<keyword evidence="2" id="KW-1133">Transmembrane helix</keyword>
<comment type="caution">
    <text evidence="4">The sequence shown here is derived from an EMBL/GenBank/DDBJ whole genome shotgun (WGS) entry which is preliminary data.</text>
</comment>
<reference evidence="4" key="1">
    <citation type="submission" date="2021-01" db="EMBL/GenBank/DDBJ databases">
        <authorList>
            <person name="Zahm M."/>
            <person name="Roques C."/>
            <person name="Cabau C."/>
            <person name="Klopp C."/>
            <person name="Donnadieu C."/>
            <person name="Jouanno E."/>
            <person name="Lampietro C."/>
            <person name="Louis A."/>
            <person name="Herpin A."/>
            <person name="Echchiki A."/>
            <person name="Berthelot C."/>
            <person name="Parey E."/>
            <person name="Roest-Crollius H."/>
            <person name="Braasch I."/>
            <person name="Postlethwait J."/>
            <person name="Bobe J."/>
            <person name="Montfort J."/>
            <person name="Bouchez O."/>
            <person name="Begum T."/>
            <person name="Mejri S."/>
            <person name="Adams A."/>
            <person name="Chen W.-J."/>
            <person name="Guiguen Y."/>
        </authorList>
    </citation>
    <scope>NUCLEOTIDE SEQUENCE</scope>
    <source>
        <strain evidence="4">YG-15Mar2019-1</strain>
        <tissue evidence="4">Brain</tissue>
    </source>
</reference>
<sequence length="233" mass="25469">MSAFVGALLVLATASQGTATAELGKLFAQFQNKSYYSSNPVQADSIPVLSAPWGDEGILLYGRGHASEYSWTLEHKPLDGSVAYLSDEKDTFILKRNVSGALMCTARNRVCSSPTTVQLSPCPAPVTCRLRNGTEVLICVNITSLFAVLGAVFAILAISVAIYCWSKQNNKSATTDNSDDHELVYAEVMGHRKVKRERMSEVVYGQVKVTQTPDHTEGRTKGQEEELYAKVRK</sequence>
<keyword evidence="5" id="KW-1185">Reference proteome</keyword>
<feature type="signal peptide" evidence="3">
    <location>
        <begin position="1"/>
        <end position="19"/>
    </location>
</feature>
<proteinExistence type="predicted"/>
<dbReference type="EMBL" id="JAFDVH010000003">
    <property type="protein sequence ID" value="KAG7484529.1"/>
    <property type="molecule type" value="Genomic_DNA"/>
</dbReference>
<dbReference type="AlphaFoldDB" id="A0A9D3QBA6"/>
<dbReference type="OrthoDB" id="8439544at2759"/>
<protein>
    <submittedName>
        <fullName evidence="4">Uncharacterized protein</fullName>
    </submittedName>
</protein>